<keyword evidence="5 6" id="KW-0472">Membrane</keyword>
<sequence length="354" mass="40601">MDIDKKKIFKVLDPNRIWIPILLGLGIVFYLFYSDPNITADNLHLIFDAKLSSVLVAFLVLLARDAGYAYRIRVLSDHELNWSKSIVIIILWEFSSAVTPSVVGGTAVAVFIFMAEGINVGKSLAYVMLTAIMDNLFFVIAAPLVMLFTHGLIFPEVSAMDIQYGSSLQFFFFLSYALIAVYTLIMSYALFVRPRAFKWFLLKMTSLKYLKKWKEKANQYGDEIILASSGLKGKATSYWVKISAATVFIWSARYLMLNSLVEAYHTLTISEHMVVFSRQVIMWIVMLISPTPGSSGTAEYFFNQFFYEYLGDYTFVSSIFWRLMSYYPYLILGAIFLPRWVRSKFFKKDKKATS</sequence>
<name>A0ABY6D117_9BACT</name>
<protein>
    <submittedName>
        <fullName evidence="7">Flippase-like domain-containing protein</fullName>
    </submittedName>
</protein>
<accession>A0ABY6D117</accession>
<feature type="transmembrane region" description="Helical" evidence="6">
    <location>
        <begin position="168"/>
        <end position="191"/>
    </location>
</feature>
<evidence type="ECO:0000256" key="5">
    <source>
        <dbReference type="ARBA" id="ARBA00023136"/>
    </source>
</evidence>
<gene>
    <name evidence="7" type="ORF">N6H18_08150</name>
</gene>
<feature type="transmembrane region" description="Helical" evidence="6">
    <location>
        <begin position="238"/>
        <end position="256"/>
    </location>
</feature>
<feature type="transmembrane region" description="Helical" evidence="6">
    <location>
        <begin position="319"/>
        <end position="341"/>
    </location>
</feature>
<dbReference type="InterPro" id="IPR022791">
    <property type="entry name" value="L-PG_synthase/AglD"/>
</dbReference>
<feature type="transmembrane region" description="Helical" evidence="6">
    <location>
        <begin position="86"/>
        <end position="113"/>
    </location>
</feature>
<dbReference type="EMBL" id="CP106679">
    <property type="protein sequence ID" value="UXP34170.1"/>
    <property type="molecule type" value="Genomic_DNA"/>
</dbReference>
<dbReference type="Proteomes" id="UP001065174">
    <property type="component" value="Chromosome"/>
</dbReference>
<comment type="subcellular location">
    <subcellularLocation>
        <location evidence="1">Cell membrane</location>
        <topology evidence="1">Multi-pass membrane protein</topology>
    </subcellularLocation>
</comment>
<evidence type="ECO:0000256" key="3">
    <source>
        <dbReference type="ARBA" id="ARBA00022692"/>
    </source>
</evidence>
<keyword evidence="8" id="KW-1185">Reference proteome</keyword>
<feature type="transmembrane region" description="Helical" evidence="6">
    <location>
        <begin position="45"/>
        <end position="66"/>
    </location>
</feature>
<keyword evidence="3 6" id="KW-0812">Transmembrane</keyword>
<keyword evidence="4 6" id="KW-1133">Transmembrane helix</keyword>
<dbReference type="NCBIfam" id="TIGR00374">
    <property type="entry name" value="flippase-like domain"/>
    <property type="match status" value="1"/>
</dbReference>
<evidence type="ECO:0000313" key="7">
    <source>
        <dbReference type="EMBL" id="UXP34170.1"/>
    </source>
</evidence>
<keyword evidence="2" id="KW-1003">Cell membrane</keyword>
<evidence type="ECO:0000256" key="1">
    <source>
        <dbReference type="ARBA" id="ARBA00004651"/>
    </source>
</evidence>
<reference evidence="7" key="1">
    <citation type="submission" date="2022-09" db="EMBL/GenBank/DDBJ databases">
        <title>Comparative genomics and taxonomic characterization of three novel marine species of genus Reichenbachiella exhibiting antioxidant and polysaccharide degradation activities.</title>
        <authorList>
            <person name="Muhammad N."/>
            <person name="Lee Y.-J."/>
            <person name="Ko J."/>
            <person name="Kim S.-G."/>
        </authorList>
    </citation>
    <scope>NUCLEOTIDE SEQUENCE</scope>
    <source>
        <strain evidence="7">BKB1-1</strain>
    </source>
</reference>
<evidence type="ECO:0000256" key="6">
    <source>
        <dbReference type="SAM" id="Phobius"/>
    </source>
</evidence>
<proteinExistence type="predicted"/>
<dbReference type="Pfam" id="PF03706">
    <property type="entry name" value="LPG_synthase_TM"/>
    <property type="match status" value="1"/>
</dbReference>
<organism evidence="7 8">
    <name type="scientific">Reichenbachiella agarivorans</name>
    <dbReference type="NCBI Taxonomy" id="2979464"/>
    <lineage>
        <taxon>Bacteria</taxon>
        <taxon>Pseudomonadati</taxon>
        <taxon>Bacteroidota</taxon>
        <taxon>Cytophagia</taxon>
        <taxon>Cytophagales</taxon>
        <taxon>Reichenbachiellaceae</taxon>
        <taxon>Reichenbachiella</taxon>
    </lineage>
</organism>
<feature type="transmembrane region" description="Helical" evidence="6">
    <location>
        <begin position="17"/>
        <end position="33"/>
    </location>
</feature>
<evidence type="ECO:0000313" key="8">
    <source>
        <dbReference type="Proteomes" id="UP001065174"/>
    </source>
</evidence>
<dbReference type="PANTHER" id="PTHR37693:SF1">
    <property type="entry name" value="INTEGRAL MEMBRANE PROTEIN"/>
    <property type="match status" value="1"/>
</dbReference>
<evidence type="ECO:0000256" key="4">
    <source>
        <dbReference type="ARBA" id="ARBA00022989"/>
    </source>
</evidence>
<feature type="transmembrane region" description="Helical" evidence="6">
    <location>
        <begin position="125"/>
        <end position="148"/>
    </location>
</feature>
<evidence type="ECO:0000256" key="2">
    <source>
        <dbReference type="ARBA" id="ARBA00022475"/>
    </source>
</evidence>
<dbReference type="PANTHER" id="PTHR37693">
    <property type="entry name" value="PHOSPHATIDYLGLYCEROL LYSYLTRANSFERASE"/>
    <property type="match status" value="1"/>
</dbReference>